<comment type="caution">
    <text evidence="3">The sequence shown here is derived from an EMBL/GenBank/DDBJ whole genome shotgun (WGS) entry which is preliminary data.</text>
</comment>
<dbReference type="RefSeq" id="WP_009299257.1">
    <property type="nucleotide sequence ID" value="NZ_AEJC01000077.1"/>
</dbReference>
<organism evidence="3 4">
    <name type="scientific">Streptomyces ipomoeae 91-03</name>
    <dbReference type="NCBI Taxonomy" id="698759"/>
    <lineage>
        <taxon>Bacteria</taxon>
        <taxon>Bacillati</taxon>
        <taxon>Actinomycetota</taxon>
        <taxon>Actinomycetes</taxon>
        <taxon>Kitasatosporales</taxon>
        <taxon>Streptomycetaceae</taxon>
        <taxon>Streptomyces</taxon>
    </lineage>
</organism>
<dbReference type="PROSITE" id="PS51459">
    <property type="entry name" value="FIDO"/>
    <property type="match status" value="1"/>
</dbReference>
<feature type="compositionally biased region" description="Polar residues" evidence="1">
    <location>
        <begin position="202"/>
        <end position="221"/>
    </location>
</feature>
<gene>
    <name evidence="3" type="ORF">STRIP9103_02660</name>
</gene>
<accession>L1L5Y3</accession>
<dbReference type="AlphaFoldDB" id="L1L5Y3"/>
<protein>
    <recommendedName>
        <fullName evidence="2">Fido domain-containing protein</fullName>
    </recommendedName>
</protein>
<dbReference type="Pfam" id="PF02661">
    <property type="entry name" value="Fic"/>
    <property type="match status" value="1"/>
</dbReference>
<evidence type="ECO:0000259" key="2">
    <source>
        <dbReference type="PROSITE" id="PS51459"/>
    </source>
</evidence>
<name>L1L5Y3_9ACTN</name>
<dbReference type="Gene3D" id="1.10.3290.10">
    <property type="entry name" value="Fido-like domain"/>
    <property type="match status" value="1"/>
</dbReference>
<reference evidence="3 4" key="1">
    <citation type="submission" date="2012-11" db="EMBL/GenBank/DDBJ databases">
        <authorList>
            <person name="Huguet-Tapia J.C."/>
            <person name="Durkin A.S."/>
            <person name="Pettis G.S."/>
            <person name="Badger J.H."/>
        </authorList>
    </citation>
    <scope>NUCLEOTIDE SEQUENCE [LARGE SCALE GENOMIC DNA]</scope>
    <source>
        <strain evidence="3 4">91-03</strain>
    </source>
</reference>
<sequence>MQDIHAHDHHRSPLRAARLRAALDRARADAASSPPLTFARLASWQRHVLGTPGTPPFRTFPAYAKQGRERYGTGPDLPDHLDSCLAQSADPALPLAARAARAYLDVCFFHPFDDGNARSAFLALTFVLARASVALDEVTPIRRVPRRADDPEGALSFADLVAVLITATARRATSHESTASLPPHRHSNHTVLPPCTRGPTPHLSTTASNSTSPRPRSASGSDRSRTTGS</sequence>
<evidence type="ECO:0000256" key="1">
    <source>
        <dbReference type="SAM" id="MobiDB-lite"/>
    </source>
</evidence>
<dbReference type="EMBL" id="AEJC01000077">
    <property type="protein sequence ID" value="EKX68471.1"/>
    <property type="molecule type" value="Genomic_DNA"/>
</dbReference>
<evidence type="ECO:0000313" key="4">
    <source>
        <dbReference type="Proteomes" id="UP000010411"/>
    </source>
</evidence>
<evidence type="ECO:0000313" key="3">
    <source>
        <dbReference type="EMBL" id="EKX68471.1"/>
    </source>
</evidence>
<dbReference type="Proteomes" id="UP000010411">
    <property type="component" value="Unassembled WGS sequence"/>
</dbReference>
<feature type="domain" description="Fido" evidence="2">
    <location>
        <begin position="36"/>
        <end position="166"/>
    </location>
</feature>
<proteinExistence type="predicted"/>
<dbReference type="InterPro" id="IPR003812">
    <property type="entry name" value="Fido"/>
</dbReference>
<feature type="region of interest" description="Disordered" evidence="1">
    <location>
        <begin position="174"/>
        <end position="229"/>
    </location>
</feature>
<keyword evidence="4" id="KW-1185">Reference proteome</keyword>
<dbReference type="PATRIC" id="fig|698759.3.peg.981"/>
<dbReference type="SUPFAM" id="SSF140931">
    <property type="entry name" value="Fic-like"/>
    <property type="match status" value="1"/>
</dbReference>
<dbReference type="InterPro" id="IPR036597">
    <property type="entry name" value="Fido-like_dom_sf"/>
</dbReference>